<evidence type="ECO:0000256" key="4">
    <source>
        <dbReference type="ARBA" id="ARBA00022448"/>
    </source>
</evidence>
<dbReference type="PRINTS" id="PR01264">
    <property type="entry name" value="MECHCHANNEL"/>
</dbReference>
<evidence type="ECO:0000256" key="2">
    <source>
        <dbReference type="ARBA" id="ARBA00007254"/>
    </source>
</evidence>
<keyword evidence="11" id="KW-0997">Cell inner membrane</keyword>
<dbReference type="SUPFAM" id="SSF81330">
    <property type="entry name" value="Gated mechanosensitive channel"/>
    <property type="match status" value="1"/>
</dbReference>
<keyword evidence="14" id="KW-1185">Reference proteome</keyword>
<accession>A0A2I5T3R5</accession>
<reference evidence="13" key="2">
    <citation type="submission" date="2013-09" db="EMBL/GenBank/DDBJ databases">
        <authorList>
            <person name="Wang G."/>
            <person name="Yang Y."/>
            <person name="Su Y."/>
        </authorList>
    </citation>
    <scope>NUCLEOTIDE SEQUENCE</scope>
    <source>
        <strain evidence="13">ATCC 39006</strain>
    </source>
</reference>
<reference evidence="13" key="4">
    <citation type="submission" date="2017-11" db="EMBL/GenBank/DDBJ databases">
        <title>Complete genome sequence of Serratia sp. ATCC 39006.</title>
        <authorList>
            <person name="Hampton H.G."/>
            <person name="Jackson S.A."/>
            <person name="Jauregui R."/>
            <person name="Poulter G.T.M."/>
            <person name="Salmond G.P.C."/>
            <person name="Fineran P.C."/>
        </authorList>
    </citation>
    <scope>NUCLEOTIDE SEQUENCE</scope>
    <source>
        <strain evidence="13">ATCC 39006</strain>
    </source>
</reference>
<evidence type="ECO:0000256" key="6">
    <source>
        <dbReference type="ARBA" id="ARBA00022692"/>
    </source>
</evidence>
<evidence type="ECO:0000256" key="7">
    <source>
        <dbReference type="ARBA" id="ARBA00022989"/>
    </source>
</evidence>
<dbReference type="PROSITE" id="PS01327">
    <property type="entry name" value="MSCL"/>
    <property type="match status" value="1"/>
</dbReference>
<dbReference type="AlphaFoldDB" id="A0A2I5T3R5"/>
<dbReference type="STRING" id="104623.Ser39006_00043"/>
<keyword evidence="5 11" id="KW-1003">Cell membrane</keyword>
<dbReference type="InterPro" id="IPR001185">
    <property type="entry name" value="MS_channel"/>
</dbReference>
<dbReference type="KEGG" id="serq:CWC46_04855"/>
<evidence type="ECO:0000256" key="11">
    <source>
        <dbReference type="HAMAP-Rule" id="MF_00115"/>
    </source>
</evidence>
<reference evidence="12 15" key="3">
    <citation type="submission" date="2017-11" db="EMBL/GenBank/DDBJ databases">
        <title>Complete genome sequence of Serratia sp. ATCC 39006 LacA.</title>
        <authorList>
            <person name="Hampton H.G."/>
            <person name="Jackson S.A."/>
            <person name="Jauregui R."/>
            <person name="Poulter G.T.M."/>
            <person name="Salmond G.P.C."/>
            <person name="Fineran P.C."/>
        </authorList>
    </citation>
    <scope>NUCLEOTIDE SEQUENCE [LARGE SCALE GENOMIC DNA]</scope>
    <source>
        <strain evidence="12 15">ATCC 39006</strain>
    </source>
</reference>
<evidence type="ECO:0000313" key="15">
    <source>
        <dbReference type="Proteomes" id="UP000233778"/>
    </source>
</evidence>
<dbReference type="EMBL" id="CP025084">
    <property type="protein sequence ID" value="AUH03522.1"/>
    <property type="molecule type" value="Genomic_DNA"/>
</dbReference>
<dbReference type="NCBIfam" id="NF001843">
    <property type="entry name" value="PRK00567.1-4"/>
    <property type="match status" value="1"/>
</dbReference>
<dbReference type="GO" id="GO:0005886">
    <property type="term" value="C:plasma membrane"/>
    <property type="evidence" value="ECO:0007669"/>
    <property type="project" value="UniProtKB-SubCell"/>
</dbReference>
<keyword evidence="10 11" id="KW-0407">Ion channel</keyword>
<comment type="subcellular location">
    <subcellularLocation>
        <location evidence="11">Cell inner membrane</location>
        <topology evidence="11">Multi-pass membrane protein</topology>
    </subcellularLocation>
    <subcellularLocation>
        <location evidence="1">Cell membrane</location>
        <topology evidence="1">Multi-pass membrane protein</topology>
    </subcellularLocation>
</comment>
<dbReference type="InterPro" id="IPR019823">
    <property type="entry name" value="Mechanosensitive_channel_CS"/>
</dbReference>
<dbReference type="HAMAP" id="MF_00115">
    <property type="entry name" value="MscL"/>
    <property type="match status" value="1"/>
</dbReference>
<protein>
    <recommendedName>
        <fullName evidence="11">Large-conductance mechanosensitive channel</fullName>
    </recommendedName>
</protein>
<dbReference type="GO" id="GO:0008381">
    <property type="term" value="F:mechanosensitive monoatomic ion channel activity"/>
    <property type="evidence" value="ECO:0007669"/>
    <property type="project" value="UniProtKB-UniRule"/>
</dbReference>
<keyword evidence="4 11" id="KW-0813">Transport</keyword>
<evidence type="ECO:0000313" key="13">
    <source>
        <dbReference type="EMBL" id="AUH03522.1"/>
    </source>
</evidence>
<dbReference type="PANTHER" id="PTHR30266:SF2">
    <property type="entry name" value="LARGE-CONDUCTANCE MECHANOSENSITIVE CHANNEL"/>
    <property type="match status" value="1"/>
</dbReference>
<feature type="transmembrane region" description="Helical" evidence="11">
    <location>
        <begin position="78"/>
        <end position="99"/>
    </location>
</feature>
<dbReference type="PANTHER" id="PTHR30266">
    <property type="entry name" value="MECHANOSENSITIVE CHANNEL MSCL"/>
    <property type="match status" value="1"/>
</dbReference>
<evidence type="ECO:0000313" key="14">
    <source>
        <dbReference type="Proteomes" id="UP000017700"/>
    </source>
</evidence>
<feature type="transmembrane region" description="Helical" evidence="11">
    <location>
        <begin position="16"/>
        <end position="37"/>
    </location>
</feature>
<dbReference type="KEGG" id="sera:Ser39006_004855"/>
<dbReference type="EMBL" id="CP025085">
    <property type="protein sequence ID" value="AUG99206.1"/>
    <property type="molecule type" value="Genomic_DNA"/>
</dbReference>
<dbReference type="Gene3D" id="1.10.1200.120">
    <property type="entry name" value="Large-conductance mechanosensitive channel, MscL, domain 1"/>
    <property type="match status" value="1"/>
</dbReference>
<gene>
    <name evidence="11 13" type="primary">mscL</name>
    <name evidence="12" type="ORF">CWC46_04855</name>
    <name evidence="13" type="ORF">Ser39006_004855</name>
</gene>
<keyword evidence="6 11" id="KW-0812">Transmembrane</keyword>
<comment type="subunit">
    <text evidence="3 11">Homopentamer.</text>
</comment>
<dbReference type="InterPro" id="IPR036019">
    <property type="entry name" value="MscL_channel"/>
</dbReference>
<dbReference type="RefSeq" id="WP_021013327.1">
    <property type="nucleotide sequence ID" value="NZ_CP025084.1"/>
</dbReference>
<dbReference type="Proteomes" id="UP000017700">
    <property type="component" value="Chromosome"/>
</dbReference>
<organism evidence="13 14">
    <name type="scientific">Serratia sp. (strain ATCC 39006)</name>
    <name type="common">Prodigiosinella confusarubida</name>
    <dbReference type="NCBI Taxonomy" id="104623"/>
    <lineage>
        <taxon>Bacteria</taxon>
        <taxon>Pseudomonadati</taxon>
        <taxon>Pseudomonadota</taxon>
        <taxon>Gammaproteobacteria</taxon>
        <taxon>Enterobacterales</taxon>
        <taxon>Pectobacteriaceae</taxon>
        <taxon>Prodigiosinella</taxon>
    </lineage>
</organism>
<sequence length="136" mass="15345">MNFIKEFREFAMRGNVIDLAVGVIVGSAFGKIISSLVSDIIMPPLGLLIAGIDVKHFHFILRQAQNNTPEVVINYGTFIQNVFDFIIVAFAIFALVKLINSMHHKQEEKPKMPAEPNAEEKLLIEIRDLLKQQAKQ</sequence>
<comment type="function">
    <text evidence="11">Channel that opens in response to stretch forces in the membrane lipid bilayer. May participate in the regulation of osmotic pressure changes within the cell.</text>
</comment>
<dbReference type="Proteomes" id="UP000233778">
    <property type="component" value="Chromosome"/>
</dbReference>
<keyword evidence="7 11" id="KW-1133">Transmembrane helix</keyword>
<dbReference type="NCBIfam" id="TIGR00220">
    <property type="entry name" value="mscL"/>
    <property type="match status" value="1"/>
</dbReference>
<evidence type="ECO:0000256" key="3">
    <source>
        <dbReference type="ARBA" id="ARBA00011255"/>
    </source>
</evidence>
<dbReference type="InterPro" id="IPR037673">
    <property type="entry name" value="MSC/AndL"/>
</dbReference>
<evidence type="ECO:0000256" key="1">
    <source>
        <dbReference type="ARBA" id="ARBA00004651"/>
    </source>
</evidence>
<evidence type="ECO:0000256" key="5">
    <source>
        <dbReference type="ARBA" id="ARBA00022475"/>
    </source>
</evidence>
<name>A0A2I5T3R5_SERS3</name>
<comment type="similarity">
    <text evidence="2 11">Belongs to the MscL family.</text>
</comment>
<reference evidence="13 14" key="1">
    <citation type="journal article" date="2013" name="Genome Announc.">
        <title>Draft genome sequence of Serratia sp. strain ATCC 39006, a model bacterium for analysis of the biosynthesis and regulation of prodigiosin, a carbapenem, and gas vesicles.</title>
        <authorList>
            <person name="Fineran P.C."/>
            <person name="Iglesias Cans M.C."/>
            <person name="Ramsay J.P."/>
            <person name="Wilf N.M."/>
            <person name="Cossyleon D."/>
            <person name="McNeil M.B."/>
            <person name="Williamson N.R."/>
            <person name="Monson R.E."/>
            <person name="Becher S.A."/>
            <person name="Stanton J.A."/>
            <person name="Brugger K."/>
            <person name="Brown S.D."/>
            <person name="Salmond G.P."/>
        </authorList>
    </citation>
    <scope>NUCLEOTIDE SEQUENCE [LARGE SCALE GENOMIC DNA]</scope>
    <source>
        <strain evidence="13">ATCC 39006</strain>
        <strain evidence="14">ATCC 39006 / SC 11482</strain>
    </source>
</reference>
<evidence type="ECO:0000313" key="12">
    <source>
        <dbReference type="EMBL" id="AUG99206.1"/>
    </source>
</evidence>
<evidence type="ECO:0000256" key="10">
    <source>
        <dbReference type="ARBA" id="ARBA00023303"/>
    </source>
</evidence>
<dbReference type="FunFam" id="1.10.1200.120:FF:000001">
    <property type="entry name" value="Large-conductance mechanosensitive channel"/>
    <property type="match status" value="1"/>
</dbReference>
<dbReference type="OrthoDB" id="9810350at2"/>
<proteinExistence type="inferred from homology"/>
<evidence type="ECO:0000256" key="8">
    <source>
        <dbReference type="ARBA" id="ARBA00023065"/>
    </source>
</evidence>
<keyword evidence="8 11" id="KW-0406">Ion transport</keyword>
<dbReference type="Pfam" id="PF01741">
    <property type="entry name" value="MscL"/>
    <property type="match status" value="1"/>
</dbReference>
<keyword evidence="9 11" id="KW-0472">Membrane</keyword>
<evidence type="ECO:0000256" key="9">
    <source>
        <dbReference type="ARBA" id="ARBA00023136"/>
    </source>
</evidence>